<accession>A0A5M9NKH6</accession>
<evidence type="ECO:0000313" key="2">
    <source>
        <dbReference type="Proteomes" id="UP000322521"/>
    </source>
</evidence>
<dbReference type="OrthoDB" id="1910631at2"/>
<evidence type="ECO:0000313" key="1">
    <source>
        <dbReference type="EMBL" id="KAA8671172.1"/>
    </source>
</evidence>
<dbReference type="EMBL" id="VXJS01000010">
    <property type="protein sequence ID" value="KAA8671172.1"/>
    <property type="molecule type" value="Genomic_DNA"/>
</dbReference>
<dbReference type="RefSeq" id="WP_086711877.1">
    <property type="nucleotide sequence ID" value="NZ_AP025492.1"/>
</dbReference>
<protein>
    <submittedName>
        <fullName evidence="1">Uncharacterized protein</fullName>
    </submittedName>
</protein>
<organism evidence="1 2">
    <name type="scientific">Vibrio gigantis</name>
    <dbReference type="NCBI Taxonomy" id="296199"/>
    <lineage>
        <taxon>Bacteria</taxon>
        <taxon>Pseudomonadati</taxon>
        <taxon>Pseudomonadota</taxon>
        <taxon>Gammaproteobacteria</taxon>
        <taxon>Vibrionales</taxon>
        <taxon>Vibrionaceae</taxon>
        <taxon>Vibrio</taxon>
    </lineage>
</organism>
<keyword evidence="2" id="KW-1185">Reference proteome</keyword>
<sequence length="307" mass="36350">MKTLLIIPYIGKLNIDSLESLKSLLKNSFIDVLLLTDDEDFLTTKLESNNLKTTYINLQAIDELLLKKLNVGVSLKNPYKLCDFRPFFWLVFQDFFDIADYDYIGHCDLDVLYGNLYPYFHSDSNSLLPNVIGANGHFCVYDRKVRELLSSKLANRDINRIVSMIFSSNKCFAFDEFKFFHVLLKHFVARNQVKWDKSISNDCVDLSYYNEYLYCNNRKDYMLEFNIKQGEIISKFQRGGHIEVPYVHFQKRRMSNQVNSTFCSKKVTRLRSYQYTARVLLKRIKAKLFIESTLRKFIYSKRFTRLL</sequence>
<dbReference type="InterPro" id="IPR046733">
    <property type="entry name" value="DUF6625"/>
</dbReference>
<gene>
    <name evidence="1" type="ORF">F4W18_16715</name>
</gene>
<proteinExistence type="predicted"/>
<dbReference type="Proteomes" id="UP000322521">
    <property type="component" value="Unassembled WGS sequence"/>
</dbReference>
<name>A0A5M9NKH6_9VIBR</name>
<dbReference type="AlphaFoldDB" id="A0A5M9NKH6"/>
<reference evidence="1 2" key="1">
    <citation type="submission" date="2019-09" db="EMBL/GenBank/DDBJ databases">
        <title>Draft genome sequence of various Type strains from the CCUG.</title>
        <authorList>
            <person name="Pineiro-Iglesias B."/>
            <person name="Tunovic T."/>
            <person name="Unosson C."/>
            <person name="Inganas E."/>
            <person name="Ohlen M."/>
            <person name="Cardew S."/>
            <person name="Jensie-Markopoulos S."/>
            <person name="Salva-Serra F."/>
            <person name="Jaen-Luchoro D."/>
            <person name="Karlsson R."/>
            <person name="Svensson-Stadler L."/>
            <person name="Chun J."/>
            <person name="Moore E."/>
        </authorList>
    </citation>
    <scope>NUCLEOTIDE SEQUENCE [LARGE SCALE GENOMIC DNA]</scope>
    <source>
        <strain evidence="1 2">CCUG 56969T</strain>
    </source>
</reference>
<dbReference type="Pfam" id="PF20330">
    <property type="entry name" value="DUF6625"/>
    <property type="match status" value="1"/>
</dbReference>
<comment type="caution">
    <text evidence="1">The sequence shown here is derived from an EMBL/GenBank/DDBJ whole genome shotgun (WGS) entry which is preliminary data.</text>
</comment>